<name>A0A7Z0ILK8_9ACTN</name>
<dbReference type="InterPro" id="IPR036390">
    <property type="entry name" value="WH_DNA-bd_sf"/>
</dbReference>
<evidence type="ECO:0000256" key="3">
    <source>
        <dbReference type="ARBA" id="ARBA00023163"/>
    </source>
</evidence>
<comment type="caution">
    <text evidence="5">The sequence shown here is derived from an EMBL/GenBank/DDBJ whole genome shotgun (WGS) entry which is preliminary data.</text>
</comment>
<dbReference type="GO" id="GO:0006950">
    <property type="term" value="P:response to stress"/>
    <property type="evidence" value="ECO:0007669"/>
    <property type="project" value="TreeGrafter"/>
</dbReference>
<accession>A0A7Z0ILK8</accession>
<keyword evidence="1" id="KW-0805">Transcription regulation</keyword>
<keyword evidence="6" id="KW-1185">Reference proteome</keyword>
<dbReference type="EMBL" id="JACBZS010000001">
    <property type="protein sequence ID" value="NYI71764.1"/>
    <property type="molecule type" value="Genomic_DNA"/>
</dbReference>
<dbReference type="Gene3D" id="1.10.10.10">
    <property type="entry name" value="Winged helix-like DNA-binding domain superfamily/Winged helix DNA-binding domain"/>
    <property type="match status" value="1"/>
</dbReference>
<dbReference type="AlphaFoldDB" id="A0A7Z0ILK8"/>
<dbReference type="PANTHER" id="PTHR33164">
    <property type="entry name" value="TRANSCRIPTIONAL REGULATOR, MARR FAMILY"/>
    <property type="match status" value="1"/>
</dbReference>
<dbReference type="GO" id="GO:0003700">
    <property type="term" value="F:DNA-binding transcription factor activity"/>
    <property type="evidence" value="ECO:0007669"/>
    <property type="project" value="InterPro"/>
</dbReference>
<dbReference type="PRINTS" id="PR00598">
    <property type="entry name" value="HTHMARR"/>
</dbReference>
<evidence type="ECO:0000313" key="6">
    <source>
        <dbReference type="Proteomes" id="UP000527616"/>
    </source>
</evidence>
<gene>
    <name evidence="5" type="ORF">GGQ54_002324</name>
</gene>
<dbReference type="PROSITE" id="PS01117">
    <property type="entry name" value="HTH_MARR_1"/>
    <property type="match status" value="1"/>
</dbReference>
<dbReference type="InterPro" id="IPR039422">
    <property type="entry name" value="MarR/SlyA-like"/>
</dbReference>
<dbReference type="RefSeq" id="WP_179445546.1">
    <property type="nucleotide sequence ID" value="NZ_JACBZS010000001.1"/>
</dbReference>
<dbReference type="SUPFAM" id="SSF46785">
    <property type="entry name" value="Winged helix' DNA-binding domain"/>
    <property type="match status" value="1"/>
</dbReference>
<keyword evidence="2 5" id="KW-0238">DNA-binding</keyword>
<dbReference type="GO" id="GO:0003677">
    <property type="term" value="F:DNA binding"/>
    <property type="evidence" value="ECO:0007669"/>
    <property type="project" value="UniProtKB-KW"/>
</dbReference>
<keyword evidence="3" id="KW-0804">Transcription</keyword>
<evidence type="ECO:0000256" key="2">
    <source>
        <dbReference type="ARBA" id="ARBA00023125"/>
    </source>
</evidence>
<evidence type="ECO:0000256" key="1">
    <source>
        <dbReference type="ARBA" id="ARBA00023015"/>
    </source>
</evidence>
<proteinExistence type="predicted"/>
<dbReference type="PANTHER" id="PTHR33164:SF104">
    <property type="entry name" value="TRANSCRIPTIONAL REGULATORY PROTEIN"/>
    <property type="match status" value="1"/>
</dbReference>
<dbReference type="Proteomes" id="UP000527616">
    <property type="component" value="Unassembled WGS sequence"/>
</dbReference>
<feature type="domain" description="HTH marR-type" evidence="4">
    <location>
        <begin position="24"/>
        <end position="159"/>
    </location>
</feature>
<dbReference type="Pfam" id="PF12802">
    <property type="entry name" value="MarR_2"/>
    <property type="match status" value="1"/>
</dbReference>
<protein>
    <submittedName>
        <fullName evidence="5">DNA-binding MarR family transcriptional regulator</fullName>
    </submittedName>
</protein>
<dbReference type="InterPro" id="IPR000835">
    <property type="entry name" value="HTH_MarR-typ"/>
</dbReference>
<reference evidence="5 6" key="1">
    <citation type="submission" date="2020-07" db="EMBL/GenBank/DDBJ databases">
        <title>Sequencing the genomes of 1000 actinobacteria strains.</title>
        <authorList>
            <person name="Klenk H.-P."/>
        </authorList>
    </citation>
    <scope>NUCLEOTIDE SEQUENCE [LARGE SCALE GENOMIC DNA]</scope>
    <source>
        <strain evidence="5 6">DSM 103164</strain>
    </source>
</reference>
<organism evidence="5 6">
    <name type="scientific">Naumannella cuiyingiana</name>
    <dbReference type="NCBI Taxonomy" id="1347891"/>
    <lineage>
        <taxon>Bacteria</taxon>
        <taxon>Bacillati</taxon>
        <taxon>Actinomycetota</taxon>
        <taxon>Actinomycetes</taxon>
        <taxon>Propionibacteriales</taxon>
        <taxon>Propionibacteriaceae</taxon>
        <taxon>Naumannella</taxon>
    </lineage>
</organism>
<dbReference type="SMART" id="SM00347">
    <property type="entry name" value="HTH_MARR"/>
    <property type="match status" value="1"/>
</dbReference>
<evidence type="ECO:0000259" key="4">
    <source>
        <dbReference type="PROSITE" id="PS50995"/>
    </source>
</evidence>
<dbReference type="InterPro" id="IPR036388">
    <property type="entry name" value="WH-like_DNA-bd_sf"/>
</dbReference>
<dbReference type="InterPro" id="IPR023187">
    <property type="entry name" value="Tscrpt_reg_MarR-type_CS"/>
</dbReference>
<evidence type="ECO:0000313" key="5">
    <source>
        <dbReference type="EMBL" id="NYI71764.1"/>
    </source>
</evidence>
<sequence>MEADEVDGVVAAWARERSDLDLTPMQVMSRVARLGQRLDRARSDAFAAHELAGWEFDVLAALRRSGEPYRLSPGRLLAETHVTSGTMTNRVDRLAARGLVEREPDPNDRRGVLVALTPRGRQAVDGALTDLLERERGLLDGLSAADQRTVARLLGALLRRFEAGP</sequence>
<dbReference type="PROSITE" id="PS50995">
    <property type="entry name" value="HTH_MARR_2"/>
    <property type="match status" value="1"/>
</dbReference>